<dbReference type="SMART" id="SM00906">
    <property type="entry name" value="Fungal_trans"/>
    <property type="match status" value="1"/>
</dbReference>
<dbReference type="EMBL" id="ML987190">
    <property type="protein sequence ID" value="KAF2255311.1"/>
    <property type="molecule type" value="Genomic_DNA"/>
</dbReference>
<dbReference type="GO" id="GO:0006351">
    <property type="term" value="P:DNA-templated transcription"/>
    <property type="evidence" value="ECO:0007669"/>
    <property type="project" value="InterPro"/>
</dbReference>
<reference evidence="4" key="1">
    <citation type="journal article" date="2020" name="Stud. Mycol.">
        <title>101 Dothideomycetes genomes: a test case for predicting lifestyles and emergence of pathogens.</title>
        <authorList>
            <person name="Haridas S."/>
            <person name="Albert R."/>
            <person name="Binder M."/>
            <person name="Bloem J."/>
            <person name="Labutti K."/>
            <person name="Salamov A."/>
            <person name="Andreopoulos B."/>
            <person name="Baker S."/>
            <person name="Barry K."/>
            <person name="Bills G."/>
            <person name="Bluhm B."/>
            <person name="Cannon C."/>
            <person name="Castanera R."/>
            <person name="Culley D."/>
            <person name="Daum C."/>
            <person name="Ezra D."/>
            <person name="Gonzalez J."/>
            <person name="Henrissat B."/>
            <person name="Kuo A."/>
            <person name="Liang C."/>
            <person name="Lipzen A."/>
            <person name="Lutzoni F."/>
            <person name="Magnuson J."/>
            <person name="Mondo S."/>
            <person name="Nolan M."/>
            <person name="Ohm R."/>
            <person name="Pangilinan J."/>
            <person name="Park H.-J."/>
            <person name="Ramirez L."/>
            <person name="Alfaro M."/>
            <person name="Sun H."/>
            <person name="Tritt A."/>
            <person name="Yoshinaga Y."/>
            <person name="Zwiers L.-H."/>
            <person name="Turgeon B."/>
            <person name="Goodwin S."/>
            <person name="Spatafora J."/>
            <person name="Crous P."/>
            <person name="Grigoriev I."/>
        </authorList>
    </citation>
    <scope>NUCLEOTIDE SEQUENCE</scope>
    <source>
        <strain evidence="4">CBS 122368</strain>
    </source>
</reference>
<comment type="subcellular location">
    <subcellularLocation>
        <location evidence="1">Nucleus</location>
    </subcellularLocation>
</comment>
<gene>
    <name evidence="4" type="ORF">BU26DRAFT_153798</name>
</gene>
<keyword evidence="5" id="KW-1185">Reference proteome</keyword>
<evidence type="ECO:0000313" key="4">
    <source>
        <dbReference type="EMBL" id="KAF2255311.1"/>
    </source>
</evidence>
<dbReference type="RefSeq" id="XP_033690315.1">
    <property type="nucleotide sequence ID" value="XM_033820025.1"/>
</dbReference>
<keyword evidence="2" id="KW-0539">Nucleus</keyword>
<proteinExistence type="predicted"/>
<dbReference type="AlphaFoldDB" id="A0A6A6IXP3"/>
<dbReference type="Pfam" id="PF04082">
    <property type="entry name" value="Fungal_trans"/>
    <property type="match status" value="1"/>
</dbReference>
<dbReference type="GO" id="GO:0005634">
    <property type="term" value="C:nucleus"/>
    <property type="evidence" value="ECO:0007669"/>
    <property type="project" value="UniProtKB-SubCell"/>
</dbReference>
<dbReference type="CDD" id="cd12148">
    <property type="entry name" value="fungal_TF_MHR"/>
    <property type="match status" value="1"/>
</dbReference>
<evidence type="ECO:0000256" key="1">
    <source>
        <dbReference type="ARBA" id="ARBA00004123"/>
    </source>
</evidence>
<organism evidence="4 5">
    <name type="scientific">Trematosphaeria pertusa</name>
    <dbReference type="NCBI Taxonomy" id="390896"/>
    <lineage>
        <taxon>Eukaryota</taxon>
        <taxon>Fungi</taxon>
        <taxon>Dikarya</taxon>
        <taxon>Ascomycota</taxon>
        <taxon>Pezizomycotina</taxon>
        <taxon>Dothideomycetes</taxon>
        <taxon>Pleosporomycetidae</taxon>
        <taxon>Pleosporales</taxon>
        <taxon>Massarineae</taxon>
        <taxon>Trematosphaeriaceae</taxon>
        <taxon>Trematosphaeria</taxon>
    </lineage>
</organism>
<protein>
    <recommendedName>
        <fullName evidence="3">Xylanolytic transcriptional activator regulatory domain-containing protein</fullName>
    </recommendedName>
</protein>
<accession>A0A6A6IXP3</accession>
<dbReference type="GeneID" id="54573355"/>
<feature type="domain" description="Xylanolytic transcriptional activator regulatory" evidence="3">
    <location>
        <begin position="202"/>
        <end position="275"/>
    </location>
</feature>
<dbReference type="OrthoDB" id="435881at2759"/>
<evidence type="ECO:0000256" key="2">
    <source>
        <dbReference type="ARBA" id="ARBA00023242"/>
    </source>
</evidence>
<evidence type="ECO:0000259" key="3">
    <source>
        <dbReference type="SMART" id="SM00906"/>
    </source>
</evidence>
<name>A0A6A6IXP3_9PLEO</name>
<evidence type="ECO:0000313" key="5">
    <source>
        <dbReference type="Proteomes" id="UP000800094"/>
    </source>
</evidence>
<dbReference type="InterPro" id="IPR007219">
    <property type="entry name" value="XnlR_reg_dom"/>
</dbReference>
<dbReference type="PANTHER" id="PTHR31001:SF85">
    <property type="entry name" value="ZN(II)2CYS6 TRANSCRIPTION FACTOR (EUROFUNG)"/>
    <property type="match status" value="1"/>
</dbReference>
<dbReference type="Proteomes" id="UP000800094">
    <property type="component" value="Unassembled WGS sequence"/>
</dbReference>
<dbReference type="GO" id="GO:0003677">
    <property type="term" value="F:DNA binding"/>
    <property type="evidence" value="ECO:0007669"/>
    <property type="project" value="InterPro"/>
</dbReference>
<dbReference type="InterPro" id="IPR050613">
    <property type="entry name" value="Sec_Metabolite_Reg"/>
</dbReference>
<dbReference type="PANTHER" id="PTHR31001">
    <property type="entry name" value="UNCHARACTERIZED TRANSCRIPTIONAL REGULATORY PROTEIN"/>
    <property type="match status" value="1"/>
</dbReference>
<sequence length="624" mass="69489">MLADDSSVVSELESTIPDIAVGEGLLTVVDEPLHEMLLGIFSHRVDPLVRIMHWPSFLRRCRALWQTRHRQIQRNPRSHHTSPYLSARAFDPSHQRSYVDPSLVASQVHGLSADYKRDDSAFLALLCSVYYAAVISVINSPNPPNLGPNVNIVDLLGTLRTEVSGRVMSVEAQLPRSESLEMLQAMILYLSVDSIASDPHLKWVQVGVAIRMAKGLGVHRDGSHFALRPIEIETRRRLWAHLCILDVRIAEQLCREPTITPDSYDTALPLSISDQDLADIDQQSNTSGNDGERNFKSLQEVEQAQEHHTPFSPLTLLLIESEIAKLQQQLLCFHYRSGDIHFRQDPPGASNRLASLISSADRALAQWPDRLESRFESKYNISDLEISDPIQYLASELCHINVAKAKFVAKLTQWKDISGSTPDPTKGSEIVRTFHEALFLSTRCTALTHQYSGSIYGWFTNRIREIYSSSFLVLVLASGQLLSQEDTNAAWAVLDQLFPVDATGQLMEHGLSHTLFGRVFPRARMKRGLQVYAPRTHQLRDQAMHAAAGEGFPTNLAAHTPVTSTTNLGNTGAFQSSGNLFEDLDALMQDPMWPSGLGGIDHNYWSVDTAFCTQPPLAFSLAAI</sequence>
<dbReference type="GO" id="GO:0008270">
    <property type="term" value="F:zinc ion binding"/>
    <property type="evidence" value="ECO:0007669"/>
    <property type="project" value="InterPro"/>
</dbReference>